<keyword evidence="3" id="KW-1185">Reference proteome</keyword>
<proteinExistence type="predicted"/>
<dbReference type="PANTHER" id="PTHR34301:SF8">
    <property type="entry name" value="ATPASE DOMAIN-CONTAINING PROTEIN"/>
    <property type="match status" value="1"/>
</dbReference>
<feature type="domain" description="vWA-MoxR associated protein N-terminal HTH" evidence="1">
    <location>
        <begin position="45"/>
        <end position="94"/>
    </location>
</feature>
<protein>
    <submittedName>
        <fullName evidence="2">AAA-like domain-containing protein</fullName>
    </submittedName>
</protein>
<dbReference type="InterPro" id="IPR027417">
    <property type="entry name" value="P-loop_NTPase"/>
</dbReference>
<evidence type="ECO:0000313" key="3">
    <source>
        <dbReference type="Proteomes" id="UP000640725"/>
    </source>
</evidence>
<dbReference type="PANTHER" id="PTHR34301">
    <property type="entry name" value="DNA-BINDING PROTEIN-RELATED"/>
    <property type="match status" value="1"/>
</dbReference>
<gene>
    <name evidence="2" type="ORF">IQ236_18280</name>
</gene>
<dbReference type="Pfam" id="PF14516">
    <property type="entry name" value="AAA_35"/>
    <property type="match status" value="1"/>
</dbReference>
<sequence>MNETISVAQALNFVQSLLEQKGLSMNESDRRLFPYIFNWNPDVNAGEQFQTIANVINYSANTLQNDHSYKLRKLLKEVFDAPITNENLKEVVQREWNRRSPGVQGICVERQRLQNKCYNAIEQRGNILRIRAPRKMGKTMLLKKILDYVHNKQYLTVLLNFRLSEDIADFSEFLQWFCNSVIQKLQRQLEINNVDVSAYWQSAKGNNYAKIDSYFDKNIFSKINNKVLVLVLLNVDLVFPCDFAPSFLTLLRSWHETGQLDDDWGKLRLVLVHSTESYVKLDKEKSPFNVGDIPELIDFTKLEIDNLARQHDIQLSDQKVVEIMSQVGGHPYLIEQIITELGSEMKIQKKQFNFAQFISLENLVQIFKQHLERIWDDLEQSKSSNLMITTLRGLVEGNEPVSIEDKKLFFLLDSLGLVTKQDNRVDFRNNLYRYYFNQKFSQ</sequence>
<dbReference type="Pfam" id="PF26355">
    <property type="entry name" value="HTH_VMAP-M9"/>
    <property type="match status" value="1"/>
</dbReference>
<accession>A0ABR9UFB2</accession>
<evidence type="ECO:0000313" key="2">
    <source>
        <dbReference type="EMBL" id="MBE9145150.1"/>
    </source>
</evidence>
<reference evidence="2 3" key="1">
    <citation type="submission" date="2020-10" db="EMBL/GenBank/DDBJ databases">
        <authorList>
            <person name="Castelo-Branco R."/>
            <person name="Eusebio N."/>
            <person name="Adriana R."/>
            <person name="Vieira A."/>
            <person name="Brugerolle De Fraissinette N."/>
            <person name="Rezende De Castro R."/>
            <person name="Schneider M.P."/>
            <person name="Vasconcelos V."/>
            <person name="Leao P.N."/>
        </authorList>
    </citation>
    <scope>NUCLEOTIDE SEQUENCE [LARGE SCALE GENOMIC DNA]</scope>
    <source>
        <strain evidence="2 3">LEGE 06226</strain>
    </source>
</reference>
<comment type="caution">
    <text evidence="2">The sequence shown here is derived from an EMBL/GenBank/DDBJ whole genome shotgun (WGS) entry which is preliminary data.</text>
</comment>
<dbReference type="InterPro" id="IPR058651">
    <property type="entry name" value="HTH_VMAP-M9"/>
</dbReference>
<dbReference type="Gene3D" id="3.40.50.300">
    <property type="entry name" value="P-loop containing nucleotide triphosphate hydrolases"/>
    <property type="match status" value="1"/>
</dbReference>
<evidence type="ECO:0000259" key="1">
    <source>
        <dbReference type="Pfam" id="PF26355"/>
    </source>
</evidence>
<dbReference type="EMBL" id="JADEWU010000049">
    <property type="protein sequence ID" value="MBE9145150.1"/>
    <property type="molecule type" value="Genomic_DNA"/>
</dbReference>
<dbReference type="SUPFAM" id="SSF52540">
    <property type="entry name" value="P-loop containing nucleoside triphosphate hydrolases"/>
    <property type="match status" value="1"/>
</dbReference>
<organism evidence="2 3">
    <name type="scientific">Planktothrix mougeotii LEGE 06226</name>
    <dbReference type="NCBI Taxonomy" id="1828728"/>
    <lineage>
        <taxon>Bacteria</taxon>
        <taxon>Bacillati</taxon>
        <taxon>Cyanobacteriota</taxon>
        <taxon>Cyanophyceae</taxon>
        <taxon>Oscillatoriophycideae</taxon>
        <taxon>Oscillatoriales</taxon>
        <taxon>Microcoleaceae</taxon>
        <taxon>Planktothrix</taxon>
    </lineage>
</organism>
<dbReference type="Proteomes" id="UP000640725">
    <property type="component" value="Unassembled WGS sequence"/>
</dbReference>
<dbReference type="RefSeq" id="WP_193870627.1">
    <property type="nucleotide sequence ID" value="NZ_JADEWU010000049.1"/>
</dbReference>
<name>A0ABR9UFB2_9CYAN</name>